<name>A0ABU2H388_9ACTN</name>
<feature type="transmembrane region" description="Helical" evidence="7">
    <location>
        <begin position="78"/>
        <end position="99"/>
    </location>
</feature>
<dbReference type="SUPFAM" id="SSF161098">
    <property type="entry name" value="MetI-like"/>
    <property type="match status" value="1"/>
</dbReference>
<proteinExistence type="inferred from homology"/>
<evidence type="ECO:0000313" key="9">
    <source>
        <dbReference type="EMBL" id="MDS1269770.1"/>
    </source>
</evidence>
<dbReference type="Proteomes" id="UP001250214">
    <property type="component" value="Unassembled WGS sequence"/>
</dbReference>
<keyword evidence="5 7" id="KW-1133">Transmembrane helix</keyword>
<evidence type="ECO:0000256" key="3">
    <source>
        <dbReference type="ARBA" id="ARBA00022475"/>
    </source>
</evidence>
<keyword evidence="4 7" id="KW-0812">Transmembrane</keyword>
<evidence type="ECO:0000256" key="1">
    <source>
        <dbReference type="ARBA" id="ARBA00004651"/>
    </source>
</evidence>
<dbReference type="InterPro" id="IPR050366">
    <property type="entry name" value="BP-dependent_transpt_permease"/>
</dbReference>
<sequence>MVWLRFRRHKLAVISLFTLLLLVAFAFLGPYLWQWDHRIHGDIPSHARPSWDHPLGTTRSGQDLVGQLMRGAQQSLRIAITVSLVATAIGSLWGAVAGYLGGWVDTIMMRIADLALIVPLFVAVAAIGGSPRVGATWYNIALIIAAFSWAPISRVVRGVVLSLREQEFIEAAKAMGASTRRIVLRHLLPNAAGPIIVAATLLVAVAILVEATLSFLAFGIRPPDISLGLMVENARTAAFTRPWLFYPPGVLIILICLTINFIGDGLRDALDPRQTMVRR</sequence>
<evidence type="ECO:0000256" key="2">
    <source>
        <dbReference type="ARBA" id="ARBA00022448"/>
    </source>
</evidence>
<evidence type="ECO:0000256" key="5">
    <source>
        <dbReference type="ARBA" id="ARBA00022989"/>
    </source>
</evidence>
<feature type="transmembrane region" description="Helical" evidence="7">
    <location>
        <begin position="195"/>
        <end position="220"/>
    </location>
</feature>
<dbReference type="CDD" id="cd06261">
    <property type="entry name" value="TM_PBP2"/>
    <property type="match status" value="1"/>
</dbReference>
<evidence type="ECO:0000256" key="7">
    <source>
        <dbReference type="RuleBase" id="RU363032"/>
    </source>
</evidence>
<dbReference type="Pfam" id="PF12911">
    <property type="entry name" value="OppC_N"/>
    <property type="match status" value="1"/>
</dbReference>
<comment type="similarity">
    <text evidence="7">Belongs to the binding-protein-dependent transport system permease family.</text>
</comment>
<keyword evidence="10" id="KW-1185">Reference proteome</keyword>
<feature type="transmembrane region" description="Helical" evidence="7">
    <location>
        <begin position="243"/>
        <end position="263"/>
    </location>
</feature>
<keyword evidence="3" id="KW-1003">Cell membrane</keyword>
<dbReference type="InterPro" id="IPR000515">
    <property type="entry name" value="MetI-like"/>
</dbReference>
<dbReference type="Pfam" id="PF00528">
    <property type="entry name" value="BPD_transp_1"/>
    <property type="match status" value="1"/>
</dbReference>
<dbReference type="PROSITE" id="PS50928">
    <property type="entry name" value="ABC_TM1"/>
    <property type="match status" value="1"/>
</dbReference>
<evidence type="ECO:0000259" key="8">
    <source>
        <dbReference type="PROSITE" id="PS50928"/>
    </source>
</evidence>
<reference evidence="10" key="1">
    <citation type="submission" date="2023-07" db="EMBL/GenBank/DDBJ databases">
        <title>Novel species in the genus Lipingzhangella isolated from Sambhar Salt Lake.</title>
        <authorList>
            <person name="Jiya N."/>
            <person name="Kajale S."/>
            <person name="Sharma A."/>
        </authorList>
    </citation>
    <scope>NUCLEOTIDE SEQUENCE [LARGE SCALE GENOMIC DNA]</scope>
    <source>
        <strain evidence="10">LS1_29</strain>
    </source>
</reference>
<dbReference type="PANTHER" id="PTHR43386">
    <property type="entry name" value="OLIGOPEPTIDE TRANSPORT SYSTEM PERMEASE PROTEIN APPC"/>
    <property type="match status" value="1"/>
</dbReference>
<feature type="domain" description="ABC transmembrane type-1" evidence="8">
    <location>
        <begin position="76"/>
        <end position="263"/>
    </location>
</feature>
<dbReference type="PANTHER" id="PTHR43386:SF1">
    <property type="entry name" value="D,D-DIPEPTIDE TRANSPORT SYSTEM PERMEASE PROTEIN DDPC-RELATED"/>
    <property type="match status" value="1"/>
</dbReference>
<protein>
    <submittedName>
        <fullName evidence="9">ABC transporter permease</fullName>
    </submittedName>
</protein>
<dbReference type="InterPro" id="IPR025966">
    <property type="entry name" value="OppC_N"/>
</dbReference>
<comment type="subcellular location">
    <subcellularLocation>
        <location evidence="1 7">Cell membrane</location>
        <topology evidence="1 7">Multi-pass membrane protein</topology>
    </subcellularLocation>
</comment>
<feature type="transmembrane region" description="Helical" evidence="7">
    <location>
        <begin position="111"/>
        <end position="130"/>
    </location>
</feature>
<evidence type="ECO:0000256" key="6">
    <source>
        <dbReference type="ARBA" id="ARBA00023136"/>
    </source>
</evidence>
<dbReference type="Gene3D" id="1.10.3720.10">
    <property type="entry name" value="MetI-like"/>
    <property type="match status" value="1"/>
</dbReference>
<evidence type="ECO:0000313" key="10">
    <source>
        <dbReference type="Proteomes" id="UP001250214"/>
    </source>
</evidence>
<keyword evidence="2 7" id="KW-0813">Transport</keyword>
<feature type="transmembrane region" description="Helical" evidence="7">
    <location>
        <begin position="136"/>
        <end position="156"/>
    </location>
</feature>
<comment type="caution">
    <text evidence="9">The sequence shown here is derived from an EMBL/GenBank/DDBJ whole genome shotgun (WGS) entry which is preliminary data.</text>
</comment>
<dbReference type="InterPro" id="IPR035906">
    <property type="entry name" value="MetI-like_sf"/>
</dbReference>
<accession>A0ABU2H388</accession>
<gene>
    <name evidence="9" type="ORF">RIF23_05620</name>
</gene>
<evidence type="ECO:0000256" key="4">
    <source>
        <dbReference type="ARBA" id="ARBA00022692"/>
    </source>
</evidence>
<organism evidence="9 10">
    <name type="scientific">Lipingzhangella rawalii</name>
    <dbReference type="NCBI Taxonomy" id="2055835"/>
    <lineage>
        <taxon>Bacteria</taxon>
        <taxon>Bacillati</taxon>
        <taxon>Actinomycetota</taxon>
        <taxon>Actinomycetes</taxon>
        <taxon>Streptosporangiales</taxon>
        <taxon>Nocardiopsidaceae</taxon>
        <taxon>Lipingzhangella</taxon>
    </lineage>
</organism>
<dbReference type="EMBL" id="JAVLVT010000002">
    <property type="protein sequence ID" value="MDS1269770.1"/>
    <property type="molecule type" value="Genomic_DNA"/>
</dbReference>
<keyword evidence="6 7" id="KW-0472">Membrane</keyword>